<protein>
    <recommendedName>
        <fullName evidence="3">Alpha/beta hydrolase</fullName>
    </recommendedName>
</protein>
<reference evidence="1 2" key="1">
    <citation type="submission" date="2015-02" db="EMBL/GenBank/DDBJ databases">
        <authorList>
            <person name="Adams M."/>
            <person name="Sutton G."/>
            <person name="Nelson K."/>
            <person name="Bonomo R."/>
            <person name="McCorrison J."/>
            <person name="Sanka R."/>
            <person name="Brinkac L."/>
            <person name="Nierman W."/>
        </authorList>
    </citation>
    <scope>NUCLEOTIDE SEQUENCE [LARGE SCALE GENOMIC DNA]</scope>
    <source>
        <strain evidence="1 2">CIDEIMsCOL9</strain>
    </source>
</reference>
<evidence type="ECO:0000313" key="2">
    <source>
        <dbReference type="Proteomes" id="UP000033354"/>
    </source>
</evidence>
<dbReference type="SUPFAM" id="SSF53474">
    <property type="entry name" value="alpha/beta-Hydrolases"/>
    <property type="match status" value="1"/>
</dbReference>
<sequence length="188" mass="20954">MKTTYLLVPGYTNSGPEHWQSWIERKYSNAVRVQQDDWNNPSRSEWIARLDRTIAETEGDIVLLGHSCGAVTVAQWATSCASNKVRALILVAPADVDAETALEPLKQQRPLPSTSLGIRSLLIHSDNDEHLSEDRARVLARQWGCETRMIPGAGHLHTAAGYGQWSEGERLFETFTGALFIDVAKREV</sequence>
<dbReference type="GeneID" id="63141869"/>
<dbReference type="Gene3D" id="3.40.50.1820">
    <property type="entry name" value="alpha/beta hydrolase"/>
    <property type="match status" value="1"/>
</dbReference>
<dbReference type="RefSeq" id="WP_032639558.1">
    <property type="nucleotide sequence ID" value="NZ_CP043318.1"/>
</dbReference>
<dbReference type="InterPro" id="IPR029058">
    <property type="entry name" value="AB_hydrolase_fold"/>
</dbReference>
<dbReference type="Proteomes" id="UP000033354">
    <property type="component" value="Unassembled WGS sequence"/>
</dbReference>
<name>A0AAW3HHH4_9ENTR</name>
<proteinExistence type="predicted"/>
<dbReference type="GO" id="GO:0016787">
    <property type="term" value="F:hydrolase activity"/>
    <property type="evidence" value="ECO:0007669"/>
    <property type="project" value="InterPro"/>
</dbReference>
<comment type="caution">
    <text evidence="1">The sequence shown here is derived from an EMBL/GenBank/DDBJ whole genome shotgun (WGS) entry which is preliminary data.</text>
</comment>
<evidence type="ECO:0000313" key="1">
    <source>
        <dbReference type="EMBL" id="KJX36677.1"/>
    </source>
</evidence>
<dbReference type="InterPro" id="IPR010662">
    <property type="entry name" value="RBBP9/YdeN"/>
</dbReference>
<dbReference type="Pfam" id="PF06821">
    <property type="entry name" value="Ser_hydrolase"/>
    <property type="match status" value="1"/>
</dbReference>
<accession>A0AAW3HHH4</accession>
<gene>
    <name evidence="1" type="ORF">SG71_10190</name>
</gene>
<organism evidence="1 2">
    <name type="scientific">Enterobacter chengduensis</name>
    <dbReference type="NCBI Taxonomy" id="2494701"/>
    <lineage>
        <taxon>Bacteria</taxon>
        <taxon>Pseudomonadati</taxon>
        <taxon>Pseudomonadota</taxon>
        <taxon>Gammaproteobacteria</taxon>
        <taxon>Enterobacterales</taxon>
        <taxon>Enterobacteriaceae</taxon>
        <taxon>Enterobacter</taxon>
        <taxon>Enterobacter cloacae complex</taxon>
    </lineage>
</organism>
<dbReference type="AlphaFoldDB" id="A0AAW3HHH4"/>
<evidence type="ECO:0008006" key="3">
    <source>
        <dbReference type="Google" id="ProtNLM"/>
    </source>
</evidence>
<dbReference type="EMBL" id="JZKT01000013">
    <property type="protein sequence ID" value="KJX36677.1"/>
    <property type="molecule type" value="Genomic_DNA"/>
</dbReference>
<keyword evidence="2" id="KW-1185">Reference proteome</keyword>